<name>A0A371AZX3_9FIRM</name>
<dbReference type="Pfam" id="PF21087">
    <property type="entry name" value="Glyco_hydro_134"/>
    <property type="match status" value="1"/>
</dbReference>
<dbReference type="RefSeq" id="WP_115480352.1">
    <property type="nucleotide sequence ID" value="NZ_QRCT01000007.1"/>
</dbReference>
<accession>A0A371AZX3</accession>
<gene>
    <name evidence="2" type="ORF">DWV06_01195</name>
</gene>
<comment type="caution">
    <text evidence="2">The sequence shown here is derived from an EMBL/GenBank/DDBJ whole genome shotgun (WGS) entry which is preliminary data.</text>
</comment>
<organism evidence="2 3">
    <name type="scientific">Anaerosacchariphilus polymeriproducens</name>
    <dbReference type="NCBI Taxonomy" id="1812858"/>
    <lineage>
        <taxon>Bacteria</taxon>
        <taxon>Bacillati</taxon>
        <taxon>Bacillota</taxon>
        <taxon>Clostridia</taxon>
        <taxon>Lachnospirales</taxon>
        <taxon>Lachnospiraceae</taxon>
        <taxon>Anaerosacchariphilus</taxon>
    </lineage>
</organism>
<dbReference type="InterPro" id="IPR049168">
    <property type="entry name" value="Glyco_hydro_134"/>
</dbReference>
<evidence type="ECO:0000313" key="3">
    <source>
        <dbReference type="Proteomes" id="UP000255036"/>
    </source>
</evidence>
<reference evidence="2 3" key="1">
    <citation type="submission" date="2018-07" db="EMBL/GenBank/DDBJ databases">
        <title>Anaerosacharophilus polymeroproducens gen. nov. sp. nov., an anaerobic bacterium isolated from salt field.</title>
        <authorList>
            <person name="Kim W."/>
            <person name="Yang S.-H."/>
            <person name="Oh J."/>
            <person name="Lee J.-H."/>
            <person name="Kwon K.K."/>
        </authorList>
    </citation>
    <scope>NUCLEOTIDE SEQUENCE [LARGE SCALE GENOMIC DNA]</scope>
    <source>
        <strain evidence="2 3">MCWD5</strain>
    </source>
</reference>
<protein>
    <recommendedName>
        <fullName evidence="4">Mannosyl-glycoprotein endo-beta-N-acetylglucosamidase-like domain-containing protein</fullName>
    </recommendedName>
</protein>
<evidence type="ECO:0000256" key="1">
    <source>
        <dbReference type="SAM" id="SignalP"/>
    </source>
</evidence>
<feature type="signal peptide" evidence="1">
    <location>
        <begin position="1"/>
        <end position="28"/>
    </location>
</feature>
<dbReference type="EMBL" id="QRCT01000007">
    <property type="protein sequence ID" value="RDU25144.1"/>
    <property type="molecule type" value="Genomic_DNA"/>
</dbReference>
<feature type="chain" id="PRO_5016645905" description="Mannosyl-glycoprotein endo-beta-N-acetylglucosamidase-like domain-containing protein" evidence="1">
    <location>
        <begin position="29"/>
        <end position="208"/>
    </location>
</feature>
<keyword evidence="3" id="KW-1185">Reference proteome</keyword>
<dbReference type="Proteomes" id="UP000255036">
    <property type="component" value="Unassembled WGS sequence"/>
</dbReference>
<evidence type="ECO:0000313" key="2">
    <source>
        <dbReference type="EMBL" id="RDU25144.1"/>
    </source>
</evidence>
<proteinExistence type="predicted"/>
<sequence>MLNKRFKMVILSLTLCLGLSLTPGSVFATTSNARSQTTRYNYNVPPKTSRGLRAGTEQVSGISKIKNEIYAAGGDDIAVAVAMLESKTMDSPDNTKGGDAANYTRFNMNWYGMRTKLYPTLGPNDAYKVVNDWKGSIKKETRTFMKYKSAWGKDFYSIHRGGESGLHGKYKNQIADYQDAIIFIANQLSANSQFKHDNTRVWVDVPYI</sequence>
<evidence type="ECO:0008006" key="4">
    <source>
        <dbReference type="Google" id="ProtNLM"/>
    </source>
</evidence>
<dbReference type="AlphaFoldDB" id="A0A371AZX3"/>
<keyword evidence="1" id="KW-0732">Signal</keyword>